<dbReference type="RefSeq" id="WP_092220350.1">
    <property type="nucleotide sequence ID" value="NZ_FNJI01000005.1"/>
</dbReference>
<dbReference type="PANTHER" id="PTHR43742:SF6">
    <property type="entry name" value="OXIDOREDUCTASE YYAE-RELATED"/>
    <property type="match status" value="1"/>
</dbReference>
<keyword evidence="7" id="KW-0411">Iron-sulfur</keyword>
<reference evidence="9 10" key="1">
    <citation type="submission" date="2016-10" db="EMBL/GenBank/DDBJ databases">
        <authorList>
            <person name="de Groot N.N."/>
        </authorList>
    </citation>
    <scope>NUCLEOTIDE SEQUENCE [LARGE SCALE GENOMIC DNA]</scope>
    <source>
        <strain evidence="9 10">DSM 12130</strain>
    </source>
</reference>
<keyword evidence="6" id="KW-0408">Iron</keyword>
<organism evidence="9 10">
    <name type="scientific">Desulforhopalus singaporensis</name>
    <dbReference type="NCBI Taxonomy" id="91360"/>
    <lineage>
        <taxon>Bacteria</taxon>
        <taxon>Pseudomonadati</taxon>
        <taxon>Thermodesulfobacteriota</taxon>
        <taxon>Desulfobulbia</taxon>
        <taxon>Desulfobulbales</taxon>
        <taxon>Desulfocapsaceae</taxon>
        <taxon>Desulforhopalus</taxon>
    </lineage>
</organism>
<evidence type="ECO:0000256" key="7">
    <source>
        <dbReference type="ARBA" id="ARBA00023014"/>
    </source>
</evidence>
<dbReference type="GO" id="GO:0051536">
    <property type="term" value="F:iron-sulfur cluster binding"/>
    <property type="evidence" value="ECO:0007669"/>
    <property type="project" value="UniProtKB-KW"/>
</dbReference>
<dbReference type="InterPro" id="IPR006656">
    <property type="entry name" value="Mopterin_OxRdtase"/>
</dbReference>
<dbReference type="EMBL" id="FNJI01000005">
    <property type="protein sequence ID" value="SDO75257.1"/>
    <property type="molecule type" value="Genomic_DNA"/>
</dbReference>
<evidence type="ECO:0000256" key="2">
    <source>
        <dbReference type="ARBA" id="ARBA00010312"/>
    </source>
</evidence>
<dbReference type="Gene3D" id="2.40.40.20">
    <property type="match status" value="1"/>
</dbReference>
<dbReference type="GO" id="GO:0043546">
    <property type="term" value="F:molybdopterin cofactor binding"/>
    <property type="evidence" value="ECO:0007669"/>
    <property type="project" value="InterPro"/>
</dbReference>
<dbReference type="Proteomes" id="UP000199073">
    <property type="component" value="Unassembled WGS sequence"/>
</dbReference>
<dbReference type="Pfam" id="PF00384">
    <property type="entry name" value="Molybdopterin"/>
    <property type="match status" value="1"/>
</dbReference>
<dbReference type="Gene3D" id="3.30.2070.10">
    <property type="entry name" value="Formate dehydrogenase/DMSO reductase"/>
    <property type="match status" value="1"/>
</dbReference>
<dbReference type="InterPro" id="IPR006655">
    <property type="entry name" value="Mopterin_OxRdtase_prok_CS"/>
</dbReference>
<evidence type="ECO:0000256" key="1">
    <source>
        <dbReference type="ARBA" id="ARBA00001942"/>
    </source>
</evidence>
<dbReference type="GO" id="GO:0016491">
    <property type="term" value="F:oxidoreductase activity"/>
    <property type="evidence" value="ECO:0007669"/>
    <property type="project" value="UniProtKB-KW"/>
</dbReference>
<evidence type="ECO:0000256" key="3">
    <source>
        <dbReference type="ARBA" id="ARBA00022505"/>
    </source>
</evidence>
<feature type="domain" description="4Fe-4S Mo/W bis-MGD-type" evidence="8">
    <location>
        <begin position="8"/>
        <end position="65"/>
    </location>
</feature>
<dbReference type="CDD" id="cd02766">
    <property type="entry name" value="MopB_3"/>
    <property type="match status" value="1"/>
</dbReference>
<evidence type="ECO:0000313" key="9">
    <source>
        <dbReference type="EMBL" id="SDO75257.1"/>
    </source>
</evidence>
<keyword evidence="3" id="KW-0500">Molybdenum</keyword>
<keyword evidence="10" id="KW-1185">Reference proteome</keyword>
<comment type="cofactor">
    <cofactor evidence="1">
        <name>Mo-bis(molybdopterin guanine dinucleotide)</name>
        <dbReference type="ChEBI" id="CHEBI:60539"/>
    </cofactor>
</comment>
<keyword evidence="5" id="KW-0560">Oxidoreductase</keyword>
<dbReference type="InterPro" id="IPR006657">
    <property type="entry name" value="MoPterin_dinucl-bd_dom"/>
</dbReference>
<gene>
    <name evidence="9" type="ORF">SAMN05660330_00976</name>
</gene>
<dbReference type="PANTHER" id="PTHR43742">
    <property type="entry name" value="TRIMETHYLAMINE-N-OXIDE REDUCTASE"/>
    <property type="match status" value="1"/>
</dbReference>
<dbReference type="Pfam" id="PF04879">
    <property type="entry name" value="Molybdop_Fe4S4"/>
    <property type="match status" value="1"/>
</dbReference>
<sequence>MLSGDGVKQLKKSICPLDCPDSCGLIVHVTGGRVTALGGDPDHPYTNGFICRKMHRYPERLYGSDRILYPQLRIGDKGAGKFRRISWQEAIRLCGEKLSQVRDKFGPETILPYCYAGNMGMINRFAGFPFFHRLGTLQLDQTICSAAAGAGWDAHCGGLAGCPPEQAADSSVIVAWGIDIKVTNVHFWQYVVKARKKGAKLVVIDPCRNETAKSADYYIQVRPGGDGALALGCCKILLGWRKTDGAFIEQSTEGFAEFESYLRTRKIGEFVAASGVAVEQMEQLAALVSENRRTFMRIGVGMTRNSRAGMAVRAVTALGAVLGLFGGGSGRGVLLSSRAFGGDREVLVHKKLLAKETERINMVQLGRALVARTPPVKALVVYNSNPLSVCPDGSMVRQGLAREDLFTVVHEQVMTPTARYADLLLPATTFLENLDLYTGYGHFYLGVAEPVIEPVGEAKSNFDLFRLMAKEMGFDEQPFQESCRDRLLQYLATIDSADSGLSAEQMMDGRYVVSPKAEGYGEEFRTGGRKFSFVLDSESLAPRSISLTCQEEADDPDLQSRFSLQLVTPPVADLLNSTFGERYPGTVGTVLVNPADAELLGIVDKQRVQIVNHRGSVTRVARVTTDVGPQVVAAPGLYWPAEPAPAGGQDKGINDLTSQKLTDMGGGATFHESLVTLVPCRKQ</sequence>
<dbReference type="Pfam" id="PF01568">
    <property type="entry name" value="Molydop_binding"/>
    <property type="match status" value="1"/>
</dbReference>
<evidence type="ECO:0000256" key="6">
    <source>
        <dbReference type="ARBA" id="ARBA00023004"/>
    </source>
</evidence>
<dbReference type="PROSITE" id="PS00932">
    <property type="entry name" value="MOLYBDOPTERIN_PROK_3"/>
    <property type="match status" value="1"/>
</dbReference>
<accession>A0A1H0M4E9</accession>
<dbReference type="PROSITE" id="PS51669">
    <property type="entry name" value="4FE4S_MOW_BIS_MGD"/>
    <property type="match status" value="1"/>
</dbReference>
<evidence type="ECO:0000259" key="8">
    <source>
        <dbReference type="PROSITE" id="PS51669"/>
    </source>
</evidence>
<protein>
    <submittedName>
        <fullName evidence="9">Anaerobic selenocysteine-containing dehydrogenase</fullName>
    </submittedName>
</protein>
<dbReference type="PROSITE" id="PS00490">
    <property type="entry name" value="MOLYBDOPTERIN_PROK_2"/>
    <property type="match status" value="1"/>
</dbReference>
<dbReference type="InterPro" id="IPR006963">
    <property type="entry name" value="Mopterin_OxRdtase_4Fe-4S_dom"/>
</dbReference>
<dbReference type="SMART" id="SM00926">
    <property type="entry name" value="Molybdop_Fe4S4"/>
    <property type="match status" value="1"/>
</dbReference>
<evidence type="ECO:0000256" key="5">
    <source>
        <dbReference type="ARBA" id="ARBA00023002"/>
    </source>
</evidence>
<dbReference type="Gene3D" id="2.20.25.90">
    <property type="entry name" value="ADC-like domains"/>
    <property type="match status" value="1"/>
</dbReference>
<dbReference type="AlphaFoldDB" id="A0A1H0M4E9"/>
<name>A0A1H0M4E9_9BACT</name>
<dbReference type="STRING" id="91360.SAMN05660330_00976"/>
<evidence type="ECO:0000313" key="10">
    <source>
        <dbReference type="Proteomes" id="UP000199073"/>
    </source>
</evidence>
<dbReference type="Gene3D" id="3.40.228.10">
    <property type="entry name" value="Dimethylsulfoxide Reductase, domain 2"/>
    <property type="match status" value="1"/>
</dbReference>
<evidence type="ECO:0000256" key="4">
    <source>
        <dbReference type="ARBA" id="ARBA00022723"/>
    </source>
</evidence>
<proteinExistence type="inferred from homology"/>
<dbReference type="GO" id="GO:0046872">
    <property type="term" value="F:metal ion binding"/>
    <property type="evidence" value="ECO:0007669"/>
    <property type="project" value="UniProtKB-KW"/>
</dbReference>
<dbReference type="OrthoDB" id="9810782at2"/>
<keyword evidence="4" id="KW-0479">Metal-binding</keyword>
<comment type="similarity">
    <text evidence="2">Belongs to the prokaryotic molybdopterin-containing oxidoreductase family.</text>
</comment>
<dbReference type="Gene3D" id="3.40.50.740">
    <property type="match status" value="1"/>
</dbReference>
<dbReference type="InterPro" id="IPR050612">
    <property type="entry name" value="Prok_Mopterin_Oxidored"/>
</dbReference>
<dbReference type="SUPFAM" id="SSF50692">
    <property type="entry name" value="ADC-like"/>
    <property type="match status" value="1"/>
</dbReference>
<dbReference type="SUPFAM" id="SSF53706">
    <property type="entry name" value="Formate dehydrogenase/DMSO reductase, domains 1-3"/>
    <property type="match status" value="1"/>
</dbReference>
<dbReference type="InterPro" id="IPR009010">
    <property type="entry name" value="Asp_de-COase-like_dom_sf"/>
</dbReference>